<keyword evidence="3 6" id="KW-0815">Transposition</keyword>
<name>A0A927MYG6_9ACTN</name>
<evidence type="ECO:0000256" key="4">
    <source>
        <dbReference type="ARBA" id="ARBA00023125"/>
    </source>
</evidence>
<dbReference type="EMBL" id="JADBEM010000001">
    <property type="protein sequence ID" value="MBE1605637.1"/>
    <property type="molecule type" value="Genomic_DNA"/>
</dbReference>
<sequence>MSEAEKLAVDAAELEGSTGRGLDVQIAHELIERARAEGVSLVGQGGLLQQVTRTVLQTALETEMADHLGYERGETPPGGSSNQRNGTSAKTVRTEVGDVRLNVPRDRHGTFEPKIVPKHARRLEGFDEAIVSLYAKGLTTGEIQAHLAEIYDVEVSRDLVSKVTDKVAEELTAWASRPLDRLYPVVLIDAIHVKIRDGQVANRPV</sequence>
<evidence type="ECO:0000256" key="6">
    <source>
        <dbReference type="RuleBase" id="RU365089"/>
    </source>
</evidence>
<dbReference type="InterPro" id="IPR001207">
    <property type="entry name" value="Transposase_mutator"/>
</dbReference>
<dbReference type="Proteomes" id="UP000638648">
    <property type="component" value="Unassembled WGS sequence"/>
</dbReference>
<reference evidence="8" key="1">
    <citation type="submission" date="2020-10" db="EMBL/GenBank/DDBJ databases">
        <title>Sequencing the genomes of 1000 actinobacteria strains.</title>
        <authorList>
            <person name="Klenk H.-P."/>
        </authorList>
    </citation>
    <scope>NUCLEOTIDE SEQUENCE</scope>
    <source>
        <strain evidence="8">DSM 45354</strain>
    </source>
</reference>
<keyword evidence="9" id="KW-1185">Reference proteome</keyword>
<comment type="similarity">
    <text evidence="2 6">Belongs to the transposase mutator family.</text>
</comment>
<dbReference type="GO" id="GO:0003677">
    <property type="term" value="F:DNA binding"/>
    <property type="evidence" value="ECO:0007669"/>
    <property type="project" value="UniProtKB-UniRule"/>
</dbReference>
<keyword evidence="4 6" id="KW-0238">DNA-binding</keyword>
<protein>
    <recommendedName>
        <fullName evidence="6">Mutator family transposase</fullName>
    </recommendedName>
</protein>
<evidence type="ECO:0000256" key="2">
    <source>
        <dbReference type="ARBA" id="ARBA00010961"/>
    </source>
</evidence>
<gene>
    <name evidence="8" type="ORF">HEB94_002485</name>
</gene>
<feature type="region of interest" description="Disordered" evidence="7">
    <location>
        <begin position="69"/>
        <end position="90"/>
    </location>
</feature>
<keyword evidence="6" id="KW-0814">Transposable element</keyword>
<keyword evidence="5 6" id="KW-0233">DNA recombination</keyword>
<proteinExistence type="inferred from homology"/>
<comment type="function">
    <text evidence="1 6">Required for the transposition of the insertion element.</text>
</comment>
<evidence type="ECO:0000256" key="7">
    <source>
        <dbReference type="SAM" id="MobiDB-lite"/>
    </source>
</evidence>
<comment type="caution">
    <text evidence="8">The sequence shown here is derived from an EMBL/GenBank/DDBJ whole genome shotgun (WGS) entry which is preliminary data.</text>
</comment>
<dbReference type="GO" id="GO:0004803">
    <property type="term" value="F:transposase activity"/>
    <property type="evidence" value="ECO:0007669"/>
    <property type="project" value="UniProtKB-UniRule"/>
</dbReference>
<evidence type="ECO:0000256" key="1">
    <source>
        <dbReference type="ARBA" id="ARBA00002190"/>
    </source>
</evidence>
<evidence type="ECO:0000256" key="3">
    <source>
        <dbReference type="ARBA" id="ARBA00022578"/>
    </source>
</evidence>
<evidence type="ECO:0000256" key="5">
    <source>
        <dbReference type="ARBA" id="ARBA00023172"/>
    </source>
</evidence>
<dbReference type="PANTHER" id="PTHR33217:SF8">
    <property type="entry name" value="MUTATOR FAMILY TRANSPOSASE"/>
    <property type="match status" value="1"/>
</dbReference>
<evidence type="ECO:0000313" key="8">
    <source>
        <dbReference type="EMBL" id="MBE1605637.1"/>
    </source>
</evidence>
<organism evidence="8 9">
    <name type="scientific">Actinopolymorpha pittospori</name>
    <dbReference type="NCBI Taxonomy" id="648752"/>
    <lineage>
        <taxon>Bacteria</taxon>
        <taxon>Bacillati</taxon>
        <taxon>Actinomycetota</taxon>
        <taxon>Actinomycetes</taxon>
        <taxon>Propionibacteriales</taxon>
        <taxon>Actinopolymorphaceae</taxon>
        <taxon>Actinopolymorpha</taxon>
    </lineage>
</organism>
<dbReference type="PANTHER" id="PTHR33217">
    <property type="entry name" value="TRANSPOSASE FOR INSERTION SEQUENCE ELEMENT IS1081"/>
    <property type="match status" value="1"/>
</dbReference>
<evidence type="ECO:0000313" key="9">
    <source>
        <dbReference type="Proteomes" id="UP000638648"/>
    </source>
</evidence>
<dbReference type="Pfam" id="PF00872">
    <property type="entry name" value="Transposase_mut"/>
    <property type="match status" value="1"/>
</dbReference>
<dbReference type="GO" id="GO:0006313">
    <property type="term" value="P:DNA transposition"/>
    <property type="evidence" value="ECO:0007669"/>
    <property type="project" value="UniProtKB-UniRule"/>
</dbReference>
<dbReference type="AlphaFoldDB" id="A0A927MYG6"/>
<accession>A0A927MYG6</accession>
<feature type="compositionally biased region" description="Polar residues" evidence="7">
    <location>
        <begin position="78"/>
        <end position="90"/>
    </location>
</feature>